<dbReference type="EMBL" id="AP021857">
    <property type="protein sequence ID" value="BBO19407.1"/>
    <property type="molecule type" value="Genomic_DNA"/>
</dbReference>
<dbReference type="Proteomes" id="UP000662914">
    <property type="component" value="Chromosome"/>
</dbReference>
<dbReference type="KEGG" id="ddz:DSYM_01060"/>
<protein>
    <submittedName>
        <fullName evidence="1">GNAT family N-acetyltransferase</fullName>
    </submittedName>
</protein>
<proteinExistence type="predicted"/>
<dbReference type="AlphaFoldDB" id="A0A809RSG7"/>
<evidence type="ECO:0000313" key="1">
    <source>
        <dbReference type="EMBL" id="BBO19407.1"/>
    </source>
</evidence>
<organism evidence="1 2">
    <name type="scientific">Candidatus Desulfobacillus denitrificans</name>
    <dbReference type="NCBI Taxonomy" id="2608985"/>
    <lineage>
        <taxon>Bacteria</taxon>
        <taxon>Pseudomonadati</taxon>
        <taxon>Pseudomonadota</taxon>
        <taxon>Betaproteobacteria</taxon>
        <taxon>Candidatus Desulfobacillus</taxon>
    </lineage>
</organism>
<gene>
    <name evidence="1" type="ORF">DSYM_01060</name>
</gene>
<keyword evidence="1" id="KW-0808">Transferase</keyword>
<reference evidence="1" key="1">
    <citation type="journal article" name="DNA Res.">
        <title>The physiological potential of anammox bacteria as revealed by their core genome structure.</title>
        <authorList>
            <person name="Okubo T."/>
            <person name="Toyoda A."/>
            <person name="Fukuhara K."/>
            <person name="Uchiyama I."/>
            <person name="Harigaya Y."/>
            <person name="Kuroiwa M."/>
            <person name="Suzuki T."/>
            <person name="Murakami Y."/>
            <person name="Suwa Y."/>
            <person name="Takami H."/>
        </authorList>
    </citation>
    <scope>NUCLEOTIDE SEQUENCE</scope>
    <source>
        <strain evidence="1">317325-3</strain>
    </source>
</reference>
<name>A0A809RSG7_9PROT</name>
<dbReference type="GO" id="GO:0016740">
    <property type="term" value="F:transferase activity"/>
    <property type="evidence" value="ECO:0007669"/>
    <property type="project" value="UniProtKB-KW"/>
</dbReference>
<sequence>MQPQILNSAEALPESGWQRLATGNDPFISRAFLGAAESTGAAPAV</sequence>
<evidence type="ECO:0000313" key="2">
    <source>
        <dbReference type="Proteomes" id="UP000662914"/>
    </source>
</evidence>
<accession>A0A809RSG7</accession>